<dbReference type="InterPro" id="IPR056924">
    <property type="entry name" value="SH3_Tf2-1"/>
</dbReference>
<accession>A0ABQ5CHU4</accession>
<sequence length="227" mass="26432">MVSKLFQDIVSDTMAFMTLHNTICDDIETRHSLSILLVTLLSNSELEHSPHTFETHTSSQIIHETAEKIVQIKNRIQAARDCHKNYAVVRRKPLEFQVRDKVMLKVSPWKGVMRFGKQEKLNRRYIGPFKVIAKVGPIAYILELPQQLSKVHSMFHVSNLKKCLSEESLIILLEEFQIDDKLHFIEELVKIMDREVKQLKQSRIPIVKIPPTEFQDETLLTEKDCDN</sequence>
<name>A0ABQ5CHU4_9ASTR</name>
<dbReference type="EMBL" id="BQNB010014213">
    <property type="protein sequence ID" value="GJT25426.1"/>
    <property type="molecule type" value="Genomic_DNA"/>
</dbReference>
<dbReference type="Proteomes" id="UP001151760">
    <property type="component" value="Unassembled WGS sequence"/>
</dbReference>
<protein>
    <recommendedName>
        <fullName evidence="1">Tf2-1-like SH3-like domain-containing protein</fullName>
    </recommendedName>
</protein>
<organism evidence="2 3">
    <name type="scientific">Tanacetum coccineum</name>
    <dbReference type="NCBI Taxonomy" id="301880"/>
    <lineage>
        <taxon>Eukaryota</taxon>
        <taxon>Viridiplantae</taxon>
        <taxon>Streptophyta</taxon>
        <taxon>Embryophyta</taxon>
        <taxon>Tracheophyta</taxon>
        <taxon>Spermatophyta</taxon>
        <taxon>Magnoliopsida</taxon>
        <taxon>eudicotyledons</taxon>
        <taxon>Gunneridae</taxon>
        <taxon>Pentapetalae</taxon>
        <taxon>asterids</taxon>
        <taxon>campanulids</taxon>
        <taxon>Asterales</taxon>
        <taxon>Asteraceae</taxon>
        <taxon>Asteroideae</taxon>
        <taxon>Anthemideae</taxon>
        <taxon>Anthemidinae</taxon>
        <taxon>Tanacetum</taxon>
    </lineage>
</organism>
<proteinExistence type="predicted"/>
<gene>
    <name evidence="2" type="ORF">Tco_0895363</name>
</gene>
<dbReference type="PANTHER" id="PTHR46148">
    <property type="entry name" value="CHROMO DOMAIN-CONTAINING PROTEIN"/>
    <property type="match status" value="1"/>
</dbReference>
<keyword evidence="3" id="KW-1185">Reference proteome</keyword>
<reference evidence="2" key="2">
    <citation type="submission" date="2022-01" db="EMBL/GenBank/DDBJ databases">
        <authorList>
            <person name="Yamashiro T."/>
            <person name="Shiraishi A."/>
            <person name="Satake H."/>
            <person name="Nakayama K."/>
        </authorList>
    </citation>
    <scope>NUCLEOTIDE SEQUENCE</scope>
</reference>
<evidence type="ECO:0000259" key="1">
    <source>
        <dbReference type="Pfam" id="PF24626"/>
    </source>
</evidence>
<evidence type="ECO:0000313" key="3">
    <source>
        <dbReference type="Proteomes" id="UP001151760"/>
    </source>
</evidence>
<reference evidence="2" key="1">
    <citation type="journal article" date="2022" name="Int. J. Mol. Sci.">
        <title>Draft Genome of Tanacetum Coccineum: Genomic Comparison of Closely Related Tanacetum-Family Plants.</title>
        <authorList>
            <person name="Yamashiro T."/>
            <person name="Shiraishi A."/>
            <person name="Nakayama K."/>
            <person name="Satake H."/>
        </authorList>
    </citation>
    <scope>NUCLEOTIDE SEQUENCE</scope>
</reference>
<feature type="domain" description="Tf2-1-like SH3-like" evidence="1">
    <location>
        <begin position="100"/>
        <end position="163"/>
    </location>
</feature>
<dbReference type="Pfam" id="PF24626">
    <property type="entry name" value="SH3_Tf2-1"/>
    <property type="match status" value="1"/>
</dbReference>
<comment type="caution">
    <text evidence="2">The sequence shown here is derived from an EMBL/GenBank/DDBJ whole genome shotgun (WGS) entry which is preliminary data.</text>
</comment>
<dbReference type="PANTHER" id="PTHR46148:SF59">
    <property type="entry name" value="NUCLEOTIDYLTRANSFERASE, RIBONUCLEASE H"/>
    <property type="match status" value="1"/>
</dbReference>
<evidence type="ECO:0000313" key="2">
    <source>
        <dbReference type="EMBL" id="GJT25426.1"/>
    </source>
</evidence>